<dbReference type="Pfam" id="PF23368">
    <property type="entry name" value="DUF7092"/>
    <property type="match status" value="1"/>
</dbReference>
<keyword evidence="4" id="KW-0378">Hydrolase</keyword>
<gene>
    <name evidence="11" type="ORF">LCGC14_0518740</name>
</gene>
<keyword evidence="2" id="KW-0645">Protease</keyword>
<dbReference type="GO" id="GO:0004222">
    <property type="term" value="F:metalloendopeptidase activity"/>
    <property type="evidence" value="ECO:0007669"/>
    <property type="project" value="InterPro"/>
</dbReference>
<comment type="caution">
    <text evidence="11">The sequence shown here is derived from an EMBL/GenBank/DDBJ whole genome shotgun (WGS) entry which is preliminary data.</text>
</comment>
<dbReference type="GO" id="GO:0046872">
    <property type="term" value="F:metal ion binding"/>
    <property type="evidence" value="ECO:0007669"/>
    <property type="project" value="UniProtKB-KW"/>
</dbReference>
<feature type="domain" description="Peptidase M48" evidence="9">
    <location>
        <begin position="168"/>
        <end position="348"/>
    </location>
</feature>
<sequence>MSASPLSEGWLEGLFFDGRRSAGHPARVRREGSDLLLDFGGGQQRYPATDIRLGTRVGRAASYLHLQDGGVFESADTAGLAALACAAGATGSNGWLHRLETNYRLIAGSAVLVMMVLVGSVVYGIPWVSKQIAHSIPTDLERYLGEQALVGLDSLWFEPSRLEQGRQTEIRTAFEPHLHALATAYPGHELQVLFRSSDAVGANALALPGGIVVFTDDLLLMAENNQELVAILAHEVGHVVHRHSLQGIVQSSLALWLVMSITGDLSAASDLTSTLPAILANLSYVRDMERDADDFALTFMHDRGIEPRHFAAIMLRLDPPDETEGGETANGLSNFLSTHPPTPERIKRFLDQD</sequence>
<evidence type="ECO:0000256" key="2">
    <source>
        <dbReference type="ARBA" id="ARBA00022670"/>
    </source>
</evidence>
<keyword evidence="8" id="KW-1133">Transmembrane helix</keyword>
<dbReference type="EMBL" id="LAZR01000647">
    <property type="protein sequence ID" value="KKN61758.1"/>
    <property type="molecule type" value="Genomic_DNA"/>
</dbReference>
<name>A0A0F9V7A6_9ZZZZ</name>
<keyword evidence="8" id="KW-0812">Transmembrane</keyword>
<evidence type="ECO:0000256" key="7">
    <source>
        <dbReference type="SAM" id="MobiDB-lite"/>
    </source>
</evidence>
<evidence type="ECO:0000256" key="6">
    <source>
        <dbReference type="ARBA" id="ARBA00023049"/>
    </source>
</evidence>
<dbReference type="GO" id="GO:0016020">
    <property type="term" value="C:membrane"/>
    <property type="evidence" value="ECO:0007669"/>
    <property type="project" value="TreeGrafter"/>
</dbReference>
<evidence type="ECO:0000256" key="4">
    <source>
        <dbReference type="ARBA" id="ARBA00022801"/>
    </source>
</evidence>
<reference evidence="11" key="1">
    <citation type="journal article" date="2015" name="Nature">
        <title>Complex archaea that bridge the gap between prokaryotes and eukaryotes.</title>
        <authorList>
            <person name="Spang A."/>
            <person name="Saw J.H."/>
            <person name="Jorgensen S.L."/>
            <person name="Zaremba-Niedzwiedzka K."/>
            <person name="Martijn J."/>
            <person name="Lind A.E."/>
            <person name="van Eijk R."/>
            <person name="Schleper C."/>
            <person name="Guy L."/>
            <person name="Ettema T.J."/>
        </authorList>
    </citation>
    <scope>NUCLEOTIDE SEQUENCE</scope>
</reference>
<feature type="region of interest" description="Disordered" evidence="7">
    <location>
        <begin position="320"/>
        <end position="344"/>
    </location>
</feature>
<keyword evidence="3" id="KW-0479">Metal-binding</keyword>
<evidence type="ECO:0000256" key="3">
    <source>
        <dbReference type="ARBA" id="ARBA00022723"/>
    </source>
</evidence>
<evidence type="ECO:0000259" key="9">
    <source>
        <dbReference type="Pfam" id="PF01435"/>
    </source>
</evidence>
<comment type="cofactor">
    <cofactor evidence="1">
        <name>Zn(2+)</name>
        <dbReference type="ChEBI" id="CHEBI:29105"/>
    </cofactor>
</comment>
<dbReference type="InterPro" id="IPR055518">
    <property type="entry name" value="DUF7092"/>
</dbReference>
<dbReference type="PANTHER" id="PTHR22726">
    <property type="entry name" value="METALLOENDOPEPTIDASE OMA1"/>
    <property type="match status" value="1"/>
</dbReference>
<dbReference type="PANTHER" id="PTHR22726:SF1">
    <property type="entry name" value="METALLOENDOPEPTIDASE OMA1, MITOCHONDRIAL"/>
    <property type="match status" value="1"/>
</dbReference>
<dbReference type="InterPro" id="IPR051156">
    <property type="entry name" value="Mito/Outer_Membr_Metalloprot"/>
</dbReference>
<protein>
    <submittedName>
        <fullName evidence="11">Uncharacterized protein</fullName>
    </submittedName>
</protein>
<keyword evidence="8" id="KW-0472">Membrane</keyword>
<keyword evidence="5" id="KW-0862">Zinc</keyword>
<organism evidence="11">
    <name type="scientific">marine sediment metagenome</name>
    <dbReference type="NCBI Taxonomy" id="412755"/>
    <lineage>
        <taxon>unclassified sequences</taxon>
        <taxon>metagenomes</taxon>
        <taxon>ecological metagenomes</taxon>
    </lineage>
</organism>
<evidence type="ECO:0000256" key="5">
    <source>
        <dbReference type="ARBA" id="ARBA00022833"/>
    </source>
</evidence>
<feature type="transmembrane region" description="Helical" evidence="8">
    <location>
        <begin position="105"/>
        <end position="128"/>
    </location>
</feature>
<keyword evidence="6" id="KW-0482">Metalloprotease</keyword>
<evidence type="ECO:0000259" key="10">
    <source>
        <dbReference type="Pfam" id="PF23368"/>
    </source>
</evidence>
<feature type="compositionally biased region" description="Polar residues" evidence="7">
    <location>
        <begin position="330"/>
        <end position="339"/>
    </location>
</feature>
<proteinExistence type="predicted"/>
<dbReference type="GO" id="GO:0051603">
    <property type="term" value="P:proteolysis involved in protein catabolic process"/>
    <property type="evidence" value="ECO:0007669"/>
    <property type="project" value="TreeGrafter"/>
</dbReference>
<dbReference type="Gene3D" id="3.30.2010.10">
    <property type="entry name" value="Metalloproteases ('zincins'), catalytic domain"/>
    <property type="match status" value="1"/>
</dbReference>
<dbReference type="AlphaFoldDB" id="A0A0F9V7A6"/>
<dbReference type="Pfam" id="PF01435">
    <property type="entry name" value="Peptidase_M48"/>
    <property type="match status" value="1"/>
</dbReference>
<dbReference type="InterPro" id="IPR001915">
    <property type="entry name" value="Peptidase_M48"/>
</dbReference>
<evidence type="ECO:0000256" key="1">
    <source>
        <dbReference type="ARBA" id="ARBA00001947"/>
    </source>
</evidence>
<evidence type="ECO:0000313" key="11">
    <source>
        <dbReference type="EMBL" id="KKN61758.1"/>
    </source>
</evidence>
<accession>A0A0F9V7A6</accession>
<evidence type="ECO:0000256" key="8">
    <source>
        <dbReference type="SAM" id="Phobius"/>
    </source>
</evidence>
<dbReference type="CDD" id="cd07332">
    <property type="entry name" value="M48C_Oma1_like"/>
    <property type="match status" value="1"/>
</dbReference>
<feature type="domain" description="DUF7092" evidence="10">
    <location>
        <begin position="11"/>
        <end position="84"/>
    </location>
</feature>